<name>A0A0A0YSQ1_9CAUD</name>
<reference evidence="1 2" key="1">
    <citation type="submission" date="2014-10" db="EMBL/GenBank/DDBJ databases">
        <title>Characterization of a new ViI-like Erwinia amylovora bacteriophage.</title>
        <authorList>
            <person name="Lagonenko A.L."/>
            <person name="Valentovich L.N."/>
        </authorList>
    </citation>
    <scope>NUCLEOTIDE SEQUENCE [LARGE SCALE GENOMIC DNA]</scope>
</reference>
<gene>
    <name evidence="1" type="ORF">NW77_042</name>
</gene>
<dbReference type="KEGG" id="vg:24623170"/>
<proteinExistence type="predicted"/>
<accession>A0A0A0YSQ1</accession>
<evidence type="ECO:0000313" key="2">
    <source>
        <dbReference type="Proteomes" id="UP000030322"/>
    </source>
</evidence>
<dbReference type="Pfam" id="PF18748">
    <property type="entry name" value="HMUDK_HMUD1"/>
    <property type="match status" value="1"/>
</dbReference>
<protein>
    <recommendedName>
        <fullName evidence="3">Kinase</fullName>
    </recommendedName>
</protein>
<evidence type="ECO:0008006" key="3">
    <source>
        <dbReference type="Google" id="ProtNLM"/>
    </source>
</evidence>
<dbReference type="OrthoDB" id="8230at10239"/>
<dbReference type="InterPro" id="IPR040924">
    <property type="entry name" value="HMUDK/HMUD1"/>
</dbReference>
<keyword evidence="2" id="KW-1185">Reference proteome</keyword>
<dbReference type="InterPro" id="IPR027417">
    <property type="entry name" value="P-loop_NTPase"/>
</dbReference>
<dbReference type="EMBL" id="KP037007">
    <property type="protein sequence ID" value="AIX13050.1"/>
    <property type="molecule type" value="Genomic_DNA"/>
</dbReference>
<evidence type="ECO:0000313" key="1">
    <source>
        <dbReference type="EMBL" id="AIX13050.1"/>
    </source>
</evidence>
<dbReference type="Proteomes" id="UP000030322">
    <property type="component" value="Segment"/>
</dbReference>
<dbReference type="Gene3D" id="3.40.50.300">
    <property type="entry name" value="P-loop containing nucleotide triphosphate hydrolases"/>
    <property type="match status" value="1"/>
</dbReference>
<dbReference type="RefSeq" id="YP_009147554.1">
    <property type="nucleotide sequence ID" value="NC_027340.1"/>
</dbReference>
<dbReference type="SUPFAM" id="SSF52540">
    <property type="entry name" value="P-loop containing nucleoside triphosphate hydrolases"/>
    <property type="match status" value="1"/>
</dbReference>
<dbReference type="GeneID" id="24623170"/>
<organism evidence="1 2">
    <name type="scientific">Erwinia phage phiEa2809</name>
    <dbReference type="NCBI Taxonomy" id="1564096"/>
    <lineage>
        <taxon>Viruses</taxon>
        <taxon>Duplodnaviria</taxon>
        <taxon>Heunggongvirae</taxon>
        <taxon>Uroviricota</taxon>
        <taxon>Caudoviricetes</taxon>
        <taxon>Pantevenvirales</taxon>
        <taxon>Ackermannviridae</taxon>
        <taxon>Nezavisimistyvirus</taxon>
        <taxon>Nezavisimistyvirus Ea2809</taxon>
    </lineage>
</organism>
<sequence>MHKPYTKRWAHGLMKPKPVQTRYPARGELFYVKACNGAGKSTIPSYCAERDPEAYTVSQDGRILLTVMPSYGMLAFGKYDKSKSKGVDSLKDYDEMKKAVELSELEEFIGYTAFFEGVIPSTILHTWVEYLNRPARPLTTVFIDTDLETCLSRVNSRNGGAEFNADLVTEKFNRVMSHKTRHKELFPSVPAVTIRSQGITIDEMVSLFLNREFEGI</sequence>